<proteinExistence type="predicted"/>
<feature type="transmembrane region" description="Helical" evidence="1">
    <location>
        <begin position="223"/>
        <end position="241"/>
    </location>
</feature>
<dbReference type="Proteomes" id="UP000284868">
    <property type="component" value="Unassembled WGS sequence"/>
</dbReference>
<feature type="transmembrane region" description="Helical" evidence="1">
    <location>
        <begin position="94"/>
        <end position="117"/>
    </location>
</feature>
<accession>A0A415PQK4</accession>
<keyword evidence="1" id="KW-1133">Transmembrane helix</keyword>
<feature type="transmembrane region" description="Helical" evidence="1">
    <location>
        <begin position="21"/>
        <end position="40"/>
    </location>
</feature>
<dbReference type="GO" id="GO:0008237">
    <property type="term" value="F:metallopeptidase activity"/>
    <property type="evidence" value="ECO:0007669"/>
    <property type="project" value="UniProtKB-KW"/>
</dbReference>
<gene>
    <name evidence="3" type="ORF">DWZ83_02085</name>
</gene>
<dbReference type="OrthoDB" id="8607342at2"/>
<keyword evidence="3" id="KW-0378">Hydrolase</keyword>
<feature type="transmembrane region" description="Helical" evidence="1">
    <location>
        <begin position="137"/>
        <end position="157"/>
    </location>
</feature>
<dbReference type="AlphaFoldDB" id="A0A415PQK4"/>
<evidence type="ECO:0000256" key="1">
    <source>
        <dbReference type="SAM" id="Phobius"/>
    </source>
</evidence>
<dbReference type="Pfam" id="PF02517">
    <property type="entry name" value="Rce1-like"/>
    <property type="match status" value="1"/>
</dbReference>
<reference evidence="3 4" key="1">
    <citation type="submission" date="2018-08" db="EMBL/GenBank/DDBJ databases">
        <title>A genome reference for cultivated species of the human gut microbiota.</title>
        <authorList>
            <person name="Zou Y."/>
            <person name="Xue W."/>
            <person name="Luo G."/>
        </authorList>
    </citation>
    <scope>NUCLEOTIDE SEQUENCE [LARGE SCALE GENOMIC DNA]</scope>
    <source>
        <strain evidence="3 4">AF35-6BH</strain>
    </source>
</reference>
<keyword evidence="4" id="KW-1185">Reference proteome</keyword>
<feature type="domain" description="CAAX prenyl protease 2/Lysostaphin resistance protein A-like" evidence="2">
    <location>
        <begin position="138"/>
        <end position="235"/>
    </location>
</feature>
<protein>
    <submittedName>
        <fullName evidence="3">CPBP family intramembrane metalloprotease</fullName>
    </submittedName>
</protein>
<dbReference type="InterPro" id="IPR052710">
    <property type="entry name" value="CAAX_protease"/>
</dbReference>
<keyword evidence="1" id="KW-0812">Transmembrane</keyword>
<evidence type="ECO:0000313" key="4">
    <source>
        <dbReference type="Proteomes" id="UP000284868"/>
    </source>
</evidence>
<feature type="transmembrane region" description="Helical" evidence="1">
    <location>
        <begin position="199"/>
        <end position="216"/>
    </location>
</feature>
<dbReference type="EMBL" id="QRPK01000005">
    <property type="protein sequence ID" value="RHM14989.1"/>
    <property type="molecule type" value="Genomic_DNA"/>
</dbReference>
<dbReference type="InterPro" id="IPR003675">
    <property type="entry name" value="Rce1/LyrA-like_dom"/>
</dbReference>
<dbReference type="GO" id="GO:0080120">
    <property type="term" value="P:CAAX-box protein maturation"/>
    <property type="evidence" value="ECO:0007669"/>
    <property type="project" value="UniProtKB-ARBA"/>
</dbReference>
<dbReference type="PANTHER" id="PTHR36435">
    <property type="entry name" value="SLR1288 PROTEIN"/>
    <property type="match status" value="1"/>
</dbReference>
<name>A0A415PQK4_9FIRM</name>
<organism evidence="3 4">
    <name type="scientific">Amedibacillus dolichus</name>
    <dbReference type="NCBI Taxonomy" id="31971"/>
    <lineage>
        <taxon>Bacteria</taxon>
        <taxon>Bacillati</taxon>
        <taxon>Bacillota</taxon>
        <taxon>Erysipelotrichia</taxon>
        <taxon>Erysipelotrichales</taxon>
        <taxon>Erysipelotrichaceae</taxon>
        <taxon>Amedibacillus</taxon>
    </lineage>
</organism>
<dbReference type="GO" id="GO:0004175">
    <property type="term" value="F:endopeptidase activity"/>
    <property type="evidence" value="ECO:0007669"/>
    <property type="project" value="UniProtKB-ARBA"/>
</dbReference>
<evidence type="ECO:0000259" key="2">
    <source>
        <dbReference type="Pfam" id="PF02517"/>
    </source>
</evidence>
<keyword evidence="1" id="KW-0472">Membrane</keyword>
<comment type="caution">
    <text evidence="3">The sequence shown here is derived from an EMBL/GenBank/DDBJ whole genome shotgun (WGS) entry which is preliminary data.</text>
</comment>
<evidence type="ECO:0000313" key="3">
    <source>
        <dbReference type="EMBL" id="RHM14989.1"/>
    </source>
</evidence>
<feature type="transmembrane region" description="Helical" evidence="1">
    <location>
        <begin position="169"/>
        <end position="193"/>
    </location>
</feature>
<feature type="transmembrane region" description="Helical" evidence="1">
    <location>
        <begin position="52"/>
        <end position="74"/>
    </location>
</feature>
<keyword evidence="3" id="KW-0645">Protease</keyword>
<dbReference type="PANTHER" id="PTHR36435:SF1">
    <property type="entry name" value="CAAX AMINO TERMINAL PROTEASE FAMILY PROTEIN"/>
    <property type="match status" value="1"/>
</dbReference>
<sequence>MNELKKGWKMESKLQSLSWQRVFLLVLHYFLGYGFLYRQIGVFLTLANDPYAIMILPSIQLCIYLFTLAITIWLAYPLLKKGFIYFKAHLRYNLLLVLVLICATYFANLILSILIGILTGMETTQNQQAIEASSRFIPLLTLFSTCFFAPIVEECVFRGGVFTKLRSKTSFLLASLISSLLFGNIHFINAFFTLDFSDLPFLLVYSGIGMVLAYGYEKSNTIFVPILLHFLNNLIAVLAMLL</sequence>
<dbReference type="GO" id="GO:0006508">
    <property type="term" value="P:proteolysis"/>
    <property type="evidence" value="ECO:0007669"/>
    <property type="project" value="UniProtKB-KW"/>
</dbReference>
<keyword evidence="3" id="KW-0482">Metalloprotease</keyword>